<keyword evidence="3" id="KW-1185">Reference proteome</keyword>
<sequence>MEVSLFGSSGGSGCGAKWHHCSGELAELLISRTTSSIIHHSTQRVPRLFDVGMRALAEGKRGAEDKPPLDREERSAGGKEK</sequence>
<organism evidence="2 3">
    <name type="scientific">Chara braunii</name>
    <name type="common">Braun's stonewort</name>
    <dbReference type="NCBI Taxonomy" id="69332"/>
    <lineage>
        <taxon>Eukaryota</taxon>
        <taxon>Viridiplantae</taxon>
        <taxon>Streptophyta</taxon>
        <taxon>Charophyceae</taxon>
        <taxon>Charales</taxon>
        <taxon>Characeae</taxon>
        <taxon>Chara</taxon>
    </lineage>
</organism>
<dbReference type="Proteomes" id="UP000265515">
    <property type="component" value="Unassembled WGS sequence"/>
</dbReference>
<feature type="region of interest" description="Disordered" evidence="1">
    <location>
        <begin position="58"/>
        <end position="81"/>
    </location>
</feature>
<evidence type="ECO:0000256" key="1">
    <source>
        <dbReference type="SAM" id="MobiDB-lite"/>
    </source>
</evidence>
<dbReference type="EMBL" id="BFEA01000118">
    <property type="protein sequence ID" value="GBG69685.1"/>
    <property type="molecule type" value="Genomic_DNA"/>
</dbReference>
<evidence type="ECO:0000313" key="2">
    <source>
        <dbReference type="EMBL" id="GBG69685.1"/>
    </source>
</evidence>
<dbReference type="AlphaFoldDB" id="A0A388KI06"/>
<reference evidence="2 3" key="1">
    <citation type="journal article" date="2018" name="Cell">
        <title>The Chara Genome: Secondary Complexity and Implications for Plant Terrestrialization.</title>
        <authorList>
            <person name="Nishiyama T."/>
            <person name="Sakayama H."/>
            <person name="Vries J.D."/>
            <person name="Buschmann H."/>
            <person name="Saint-Marcoux D."/>
            <person name="Ullrich K.K."/>
            <person name="Haas F.B."/>
            <person name="Vanderstraeten L."/>
            <person name="Becker D."/>
            <person name="Lang D."/>
            <person name="Vosolsobe S."/>
            <person name="Rombauts S."/>
            <person name="Wilhelmsson P.K.I."/>
            <person name="Janitza P."/>
            <person name="Kern R."/>
            <person name="Heyl A."/>
            <person name="Rumpler F."/>
            <person name="Villalobos L.I.A.C."/>
            <person name="Clay J.M."/>
            <person name="Skokan R."/>
            <person name="Toyoda A."/>
            <person name="Suzuki Y."/>
            <person name="Kagoshima H."/>
            <person name="Schijlen E."/>
            <person name="Tajeshwar N."/>
            <person name="Catarino B."/>
            <person name="Hetherington A.J."/>
            <person name="Saltykova A."/>
            <person name="Bonnot C."/>
            <person name="Breuninger H."/>
            <person name="Symeonidi A."/>
            <person name="Radhakrishnan G.V."/>
            <person name="Van Nieuwerburgh F."/>
            <person name="Deforce D."/>
            <person name="Chang C."/>
            <person name="Karol K.G."/>
            <person name="Hedrich R."/>
            <person name="Ulvskov P."/>
            <person name="Glockner G."/>
            <person name="Delwiche C.F."/>
            <person name="Petrasek J."/>
            <person name="Van de Peer Y."/>
            <person name="Friml J."/>
            <person name="Beilby M."/>
            <person name="Dolan L."/>
            <person name="Kohara Y."/>
            <person name="Sugano S."/>
            <person name="Fujiyama A."/>
            <person name="Delaux P.-M."/>
            <person name="Quint M."/>
            <person name="TheiBen G."/>
            <person name="Hagemann M."/>
            <person name="Harholt J."/>
            <person name="Dunand C."/>
            <person name="Zachgo S."/>
            <person name="Langdale J."/>
            <person name="Maumus F."/>
            <person name="Straeten D.V.D."/>
            <person name="Gould S.B."/>
            <person name="Rensing S.A."/>
        </authorList>
    </citation>
    <scope>NUCLEOTIDE SEQUENCE [LARGE SCALE GENOMIC DNA]</scope>
    <source>
        <strain evidence="2 3">S276</strain>
    </source>
</reference>
<evidence type="ECO:0000313" key="3">
    <source>
        <dbReference type="Proteomes" id="UP000265515"/>
    </source>
</evidence>
<proteinExistence type="predicted"/>
<comment type="caution">
    <text evidence="2">The sequence shown here is derived from an EMBL/GenBank/DDBJ whole genome shotgun (WGS) entry which is preliminary data.</text>
</comment>
<accession>A0A388KI06</accession>
<dbReference type="Gramene" id="GBG69685">
    <property type="protein sequence ID" value="GBG69685"/>
    <property type="gene ID" value="CBR_g4515"/>
</dbReference>
<gene>
    <name evidence="2" type="ORF">CBR_g4515</name>
</gene>
<name>A0A388KI06_CHABU</name>
<protein>
    <submittedName>
        <fullName evidence="2">Uncharacterized protein</fullName>
    </submittedName>
</protein>